<dbReference type="RefSeq" id="WP_097054642.1">
    <property type="nucleotide sequence ID" value="NZ_OCMF01000001.1"/>
</dbReference>
<name>A0A285X0K8_9FLAO</name>
<accession>A0A285X0K8</accession>
<protein>
    <recommendedName>
        <fullName evidence="3">Replication-associated protein G2P N-terminal domain-containing protein</fullName>
    </recommendedName>
</protein>
<dbReference type="OrthoDB" id="795069at2"/>
<evidence type="ECO:0008006" key="3">
    <source>
        <dbReference type="Google" id="ProtNLM"/>
    </source>
</evidence>
<sequence length="412" mass="48924">MIDFIKYDLLGIAPDHLEQNILLDFHYKVNSKTGELGKYKNAYFRGLEFKIFEATTAHPEQRITVEGSFHKYWNKGAHNFNDFGIVEVKQVLADLQKKFNIKPENCILRQLEIGVNIKPPGKTKSILKQCLLHKTDRLKWIFTKDEGNYIQARHQRHILKIYDKKTHYIKKGFKIEDEVMRVEIKYLKMHDLNKKGIRTLADLLKYGLENFTPELLKQWQNVIFYDFKALQGTKYENLYSNPNYWENLPYESLKYHRANLNRLTQSHPDNYKCRIAELIKTKADLLNKETTEINPLHIELESVVSTSQEINLNRKVCKVTGLNISMQKEESILLSHTGLRYYFKTDRKVYEQVKRKYLSRQWSKENHDIQIKEIAHNIRNRYNTQKIKREKLYMPGQPLLFDLNTLTPTSPI</sequence>
<evidence type="ECO:0000313" key="1">
    <source>
        <dbReference type="EMBL" id="SOC78852.1"/>
    </source>
</evidence>
<reference evidence="2" key="1">
    <citation type="submission" date="2017-09" db="EMBL/GenBank/DDBJ databases">
        <authorList>
            <person name="Varghese N."/>
            <person name="Submissions S."/>
        </authorList>
    </citation>
    <scope>NUCLEOTIDE SEQUENCE [LARGE SCALE GENOMIC DNA]</scope>
    <source>
        <strain evidence="2">CGMCC 1.12641</strain>
    </source>
</reference>
<evidence type="ECO:0000313" key="2">
    <source>
        <dbReference type="Proteomes" id="UP000219193"/>
    </source>
</evidence>
<dbReference type="AlphaFoldDB" id="A0A285X0K8"/>
<keyword evidence="2" id="KW-1185">Reference proteome</keyword>
<dbReference type="EMBL" id="OCMF01000001">
    <property type="protein sequence ID" value="SOC78852.1"/>
    <property type="molecule type" value="Genomic_DNA"/>
</dbReference>
<gene>
    <name evidence="1" type="ORF">SAMN06296241_0369</name>
</gene>
<organism evidence="1 2">
    <name type="scientific">Salinimicrobium sediminis</name>
    <dbReference type="NCBI Taxonomy" id="1343891"/>
    <lineage>
        <taxon>Bacteria</taxon>
        <taxon>Pseudomonadati</taxon>
        <taxon>Bacteroidota</taxon>
        <taxon>Flavobacteriia</taxon>
        <taxon>Flavobacteriales</taxon>
        <taxon>Flavobacteriaceae</taxon>
        <taxon>Salinimicrobium</taxon>
    </lineage>
</organism>
<proteinExistence type="predicted"/>
<dbReference type="Proteomes" id="UP000219193">
    <property type="component" value="Unassembled WGS sequence"/>
</dbReference>